<dbReference type="OrthoDB" id="5382659at2759"/>
<dbReference type="PANTHER" id="PTHR38166">
    <property type="entry name" value="C2H2-TYPE DOMAIN-CONTAINING PROTEIN-RELATED"/>
    <property type="match status" value="1"/>
</dbReference>
<keyword evidence="1" id="KW-0863">Zinc-finger</keyword>
<dbReference type="Proteomes" id="UP000054321">
    <property type="component" value="Unassembled WGS sequence"/>
</dbReference>
<reference evidence="5" key="2">
    <citation type="submission" date="2015-01" db="EMBL/GenBank/DDBJ databases">
        <title>Evolutionary Origins and Diversification of the Mycorrhizal Mutualists.</title>
        <authorList>
            <consortium name="DOE Joint Genome Institute"/>
            <consortium name="Mycorrhizal Genomics Consortium"/>
            <person name="Kohler A."/>
            <person name="Kuo A."/>
            <person name="Nagy L.G."/>
            <person name="Floudas D."/>
            <person name="Copeland A."/>
            <person name="Barry K.W."/>
            <person name="Cichocki N."/>
            <person name="Veneault-Fourrey C."/>
            <person name="LaButti K."/>
            <person name="Lindquist E.A."/>
            <person name="Lipzen A."/>
            <person name="Lundell T."/>
            <person name="Morin E."/>
            <person name="Murat C."/>
            <person name="Riley R."/>
            <person name="Ohm R."/>
            <person name="Sun H."/>
            <person name="Tunlid A."/>
            <person name="Henrissat B."/>
            <person name="Grigoriev I.V."/>
            <person name="Hibbett D.S."/>
            <person name="Martin F."/>
        </authorList>
    </citation>
    <scope>NUCLEOTIDE SEQUENCE [LARGE SCALE GENOMIC DNA]</scope>
    <source>
        <strain evidence="5">Zn</strain>
    </source>
</reference>
<feature type="region of interest" description="Disordered" evidence="2">
    <location>
        <begin position="799"/>
        <end position="873"/>
    </location>
</feature>
<keyword evidence="5" id="KW-1185">Reference proteome</keyword>
<keyword evidence="1" id="KW-0862">Zinc</keyword>
<dbReference type="STRING" id="913774.A0A0C3DBG9"/>
<dbReference type="PROSITE" id="PS50157">
    <property type="entry name" value="ZINC_FINGER_C2H2_2"/>
    <property type="match status" value="1"/>
</dbReference>
<dbReference type="GO" id="GO:0008270">
    <property type="term" value="F:zinc ion binding"/>
    <property type="evidence" value="ECO:0007669"/>
    <property type="project" value="UniProtKB-KW"/>
</dbReference>
<feature type="region of interest" description="Disordered" evidence="2">
    <location>
        <begin position="1"/>
        <end position="32"/>
    </location>
</feature>
<dbReference type="InParanoid" id="A0A0C3DBG9"/>
<reference evidence="4 5" key="1">
    <citation type="submission" date="2014-04" db="EMBL/GenBank/DDBJ databases">
        <authorList>
            <consortium name="DOE Joint Genome Institute"/>
            <person name="Kuo A."/>
            <person name="Martino E."/>
            <person name="Perotto S."/>
            <person name="Kohler A."/>
            <person name="Nagy L.G."/>
            <person name="Floudas D."/>
            <person name="Copeland A."/>
            <person name="Barry K.W."/>
            <person name="Cichocki N."/>
            <person name="Veneault-Fourrey C."/>
            <person name="LaButti K."/>
            <person name="Lindquist E.A."/>
            <person name="Lipzen A."/>
            <person name="Lundell T."/>
            <person name="Morin E."/>
            <person name="Murat C."/>
            <person name="Sun H."/>
            <person name="Tunlid A."/>
            <person name="Henrissat B."/>
            <person name="Grigoriev I.V."/>
            <person name="Hibbett D.S."/>
            <person name="Martin F."/>
            <person name="Nordberg H.P."/>
            <person name="Cantor M.N."/>
            <person name="Hua S.X."/>
        </authorList>
    </citation>
    <scope>NUCLEOTIDE SEQUENCE [LARGE SCALE GENOMIC DNA]</scope>
    <source>
        <strain evidence="4 5">Zn</strain>
    </source>
</reference>
<protein>
    <recommendedName>
        <fullName evidence="3">C2H2-type domain-containing protein</fullName>
    </recommendedName>
</protein>
<evidence type="ECO:0000313" key="5">
    <source>
        <dbReference type="Proteomes" id="UP000054321"/>
    </source>
</evidence>
<dbReference type="PANTHER" id="PTHR38166:SF1">
    <property type="entry name" value="C2H2-TYPE DOMAIN-CONTAINING PROTEIN"/>
    <property type="match status" value="1"/>
</dbReference>
<sequence length="935" mass="104549">MVSNAHRNCPTPEEDELDEAKMPRPDLPRRANSLHAKFLGDFPRRPGEIQSPQKEAEELWKLDNAPLQASNLIARSRPWIAESFKYPNADMVFGDMLNVTPLPTDEDRKLDYIVFSRPPTPGSLTELAGVESSAGTSHPRRQGLYPATPINSETPKRSAKSTISTNSRSSTISSGSRDSAICMLSEDRDNLSRRAYLCELCSIHFSSSSQLSRHRKEHANPTCIYCGELKTEDVRKQHYATCHKHLCFGLTGGNDDSVSVPRNDTIPPYGDVAVIRDLAYFQSESYSTEPKSYMQGVGSMEDALNLFDNSPITREVDSYRSIIQSNQISKDSLLHDPALDCSSPSKICEEEIQSAVIDPAARLETDSSFSEYETDLEDEDTRDDSPDIDFSKVSQTWHESPENARGEVIRKVLTPMQQTLLDQMMTEFGVIFKQEIDSFPKELTFPIDDTHQDQTQELVDSEEGQCGSNAEQPISKTEFATPISTLTSASALKRKRGKEKDEGDENDDERHPKLPRALSYMPADAEAHLKFACPYRKNNPVKYSVREWRPCALTPLDTVARVKAHLYRHHRIFPCQRCKTLFKSQEDVNEHQKEPEPCLLTETELGDGLTSDIVEKLKSRKKSDKNQTESERWREIYKLLFPQDLVPDPYFEAVQENLSQSPDSRELENYEVFCRQELPRSVRHALEELIRSRSSPIEEILRNQLVSIIRDCQDRVFSSYRESLGPAGGSPVRTRTGSVSSATISSTAAPPKAPSSDAKASESTATNDSVLPFLQPPPPQNDLGSQKICDTVLKPAAANHTSDSGYTSWSDPPPPVSPRINRSSSLFPLNPPAPPSEPTPEQPLPANPWPNPPVLDKQCAEDEHSSPLMDGLGGSGYFSRVDSELYDLFDKEADLEYSSPSIEGLDSTGYIPPVDQGFYDPLHDPDNYEWSGLGQ</sequence>
<dbReference type="SMART" id="SM00355">
    <property type="entry name" value="ZnF_C2H2"/>
    <property type="match status" value="3"/>
</dbReference>
<feature type="compositionally biased region" description="Polar residues" evidence="2">
    <location>
        <begin position="799"/>
        <end position="810"/>
    </location>
</feature>
<feature type="region of interest" description="Disordered" evidence="2">
    <location>
        <begin position="124"/>
        <end position="175"/>
    </location>
</feature>
<feature type="region of interest" description="Disordered" evidence="2">
    <location>
        <begin position="488"/>
        <end position="515"/>
    </location>
</feature>
<dbReference type="EMBL" id="KN832870">
    <property type="protein sequence ID" value="KIN08674.1"/>
    <property type="molecule type" value="Genomic_DNA"/>
</dbReference>
<feature type="region of interest" description="Disordered" evidence="2">
    <location>
        <begin position="363"/>
        <end position="388"/>
    </location>
</feature>
<feature type="compositionally biased region" description="Low complexity" evidence="2">
    <location>
        <begin position="738"/>
        <end position="763"/>
    </location>
</feature>
<feature type="region of interest" description="Disordered" evidence="2">
    <location>
        <begin position="722"/>
        <end position="786"/>
    </location>
</feature>
<evidence type="ECO:0000259" key="3">
    <source>
        <dbReference type="PROSITE" id="PS50157"/>
    </source>
</evidence>
<proteinExistence type="predicted"/>
<feature type="domain" description="C2H2-type" evidence="3">
    <location>
        <begin position="196"/>
        <end position="223"/>
    </location>
</feature>
<evidence type="ECO:0000256" key="1">
    <source>
        <dbReference type="PROSITE-ProRule" id="PRU00042"/>
    </source>
</evidence>
<dbReference type="InterPro" id="IPR013087">
    <property type="entry name" value="Znf_C2H2_type"/>
</dbReference>
<name>A0A0C3DBG9_OIDMZ</name>
<dbReference type="AlphaFoldDB" id="A0A0C3DBG9"/>
<accession>A0A0C3DBG9</accession>
<feature type="compositionally biased region" description="Acidic residues" evidence="2">
    <location>
        <begin position="372"/>
        <end position="382"/>
    </location>
</feature>
<dbReference type="PROSITE" id="PS00028">
    <property type="entry name" value="ZINC_FINGER_C2H2_1"/>
    <property type="match status" value="1"/>
</dbReference>
<feature type="compositionally biased region" description="Low complexity" evidence="2">
    <location>
        <begin position="160"/>
        <end position="175"/>
    </location>
</feature>
<feature type="compositionally biased region" description="Basic and acidic residues" evidence="2">
    <location>
        <begin position="19"/>
        <end position="29"/>
    </location>
</feature>
<feature type="compositionally biased region" description="Pro residues" evidence="2">
    <location>
        <begin position="829"/>
        <end position="853"/>
    </location>
</feature>
<gene>
    <name evidence="4" type="ORF">OIDMADRAFT_175441</name>
</gene>
<dbReference type="HOGENOM" id="CLU_313316_0_0_1"/>
<evidence type="ECO:0000256" key="2">
    <source>
        <dbReference type="SAM" id="MobiDB-lite"/>
    </source>
</evidence>
<keyword evidence="1" id="KW-0479">Metal-binding</keyword>
<organism evidence="4 5">
    <name type="scientific">Oidiodendron maius (strain Zn)</name>
    <dbReference type="NCBI Taxonomy" id="913774"/>
    <lineage>
        <taxon>Eukaryota</taxon>
        <taxon>Fungi</taxon>
        <taxon>Dikarya</taxon>
        <taxon>Ascomycota</taxon>
        <taxon>Pezizomycotina</taxon>
        <taxon>Leotiomycetes</taxon>
        <taxon>Leotiomycetes incertae sedis</taxon>
        <taxon>Myxotrichaceae</taxon>
        <taxon>Oidiodendron</taxon>
    </lineage>
</organism>
<evidence type="ECO:0000313" key="4">
    <source>
        <dbReference type="EMBL" id="KIN08674.1"/>
    </source>
</evidence>